<dbReference type="GeneTree" id="ENSGT00390000012030"/>
<keyword evidence="11" id="KW-1185">Reference proteome</keyword>
<keyword evidence="6" id="KW-0256">Endoplasmic reticulum</keyword>
<evidence type="ECO:0000256" key="2">
    <source>
        <dbReference type="ARBA" id="ARBA00004477"/>
    </source>
</evidence>
<dbReference type="GO" id="GO:0008250">
    <property type="term" value="C:oligosaccharyltransferase complex"/>
    <property type="evidence" value="ECO:0007669"/>
    <property type="project" value="TreeGrafter"/>
</dbReference>
<organism evidence="10 11">
    <name type="scientific">Meleagris gallopavo</name>
    <name type="common">Wild turkey</name>
    <dbReference type="NCBI Taxonomy" id="9103"/>
    <lineage>
        <taxon>Eukaryota</taxon>
        <taxon>Metazoa</taxon>
        <taxon>Chordata</taxon>
        <taxon>Craniata</taxon>
        <taxon>Vertebrata</taxon>
        <taxon>Euteleostomi</taxon>
        <taxon>Archelosauria</taxon>
        <taxon>Archosauria</taxon>
        <taxon>Dinosauria</taxon>
        <taxon>Saurischia</taxon>
        <taxon>Theropoda</taxon>
        <taxon>Coelurosauria</taxon>
        <taxon>Aves</taxon>
        <taxon>Neognathae</taxon>
        <taxon>Galloanserae</taxon>
        <taxon>Galliformes</taxon>
        <taxon>Phasianidae</taxon>
        <taxon>Meleagridinae</taxon>
        <taxon>Meleagris</taxon>
    </lineage>
</organism>
<dbReference type="UniPathway" id="UPA00378"/>
<evidence type="ECO:0000313" key="10">
    <source>
        <dbReference type="Ensembl" id="ENSMGAP00000026479.1"/>
    </source>
</evidence>
<evidence type="ECO:0000256" key="6">
    <source>
        <dbReference type="ARBA" id="ARBA00022824"/>
    </source>
</evidence>
<dbReference type="AlphaFoldDB" id="A0A803Y3Y2"/>
<evidence type="ECO:0000256" key="5">
    <source>
        <dbReference type="ARBA" id="ARBA00022729"/>
    </source>
</evidence>
<keyword evidence="8 9" id="KW-0472">Membrane</keyword>
<reference evidence="10" key="2">
    <citation type="submission" date="2025-08" db="UniProtKB">
        <authorList>
            <consortium name="Ensembl"/>
        </authorList>
    </citation>
    <scope>IDENTIFICATION</scope>
</reference>
<evidence type="ECO:0000313" key="11">
    <source>
        <dbReference type="Proteomes" id="UP000001645"/>
    </source>
</evidence>
<feature type="transmembrane region" description="Helical" evidence="9">
    <location>
        <begin position="46"/>
        <end position="68"/>
    </location>
</feature>
<evidence type="ECO:0000256" key="1">
    <source>
        <dbReference type="ARBA" id="ARBA00002791"/>
    </source>
</evidence>
<feature type="transmembrane region" description="Helical" evidence="9">
    <location>
        <begin position="7"/>
        <end position="26"/>
    </location>
</feature>
<evidence type="ECO:0000256" key="8">
    <source>
        <dbReference type="ARBA" id="ARBA00023136"/>
    </source>
</evidence>
<dbReference type="PANTHER" id="PTHR12692:SF0">
    <property type="entry name" value="GH11935P"/>
    <property type="match status" value="1"/>
</dbReference>
<keyword evidence="5" id="KW-0732">Signal</keyword>
<reference evidence="10" key="3">
    <citation type="submission" date="2025-09" db="UniProtKB">
        <authorList>
            <consortium name="Ensembl"/>
        </authorList>
    </citation>
    <scope>IDENTIFICATION</scope>
</reference>
<comment type="similarity">
    <text evidence="3">Belongs to the OST3/OST6 family.</text>
</comment>
<dbReference type="Gene3D" id="3.40.30.10">
    <property type="entry name" value="Glutaredoxin"/>
    <property type="match status" value="1"/>
</dbReference>
<evidence type="ECO:0000256" key="7">
    <source>
        <dbReference type="ARBA" id="ARBA00022989"/>
    </source>
</evidence>
<reference evidence="10 11" key="1">
    <citation type="journal article" date="2010" name="PLoS Biol.">
        <title>Multi-platform next-generation sequencing of the domestic turkey (Meleagris gallopavo): genome assembly and analysis.</title>
        <authorList>
            <person name="Dalloul R.A."/>
            <person name="Long J.A."/>
            <person name="Zimin A.V."/>
            <person name="Aslam L."/>
            <person name="Beal K."/>
            <person name="Blomberg L.A."/>
            <person name="Bouffard P."/>
            <person name="Burt D.W."/>
            <person name="Crasta O."/>
            <person name="Crooijmans R.P."/>
            <person name="Cooper K."/>
            <person name="Coulombe R.A."/>
            <person name="De S."/>
            <person name="Delany M.E."/>
            <person name="Dodgson J.B."/>
            <person name="Dong J.J."/>
            <person name="Evans C."/>
            <person name="Frederickson K.M."/>
            <person name="Flicek P."/>
            <person name="Florea L."/>
            <person name="Folkerts O."/>
            <person name="Groenen M.A."/>
            <person name="Harkins T.T."/>
            <person name="Herrero J."/>
            <person name="Hoffmann S."/>
            <person name="Megens H.J."/>
            <person name="Jiang A."/>
            <person name="de Jong P."/>
            <person name="Kaiser P."/>
            <person name="Kim H."/>
            <person name="Kim K.W."/>
            <person name="Kim S."/>
            <person name="Langenberger D."/>
            <person name="Lee M.K."/>
            <person name="Lee T."/>
            <person name="Mane S."/>
            <person name="Marcais G."/>
            <person name="Marz M."/>
            <person name="McElroy A.P."/>
            <person name="Modise T."/>
            <person name="Nefedov M."/>
            <person name="Notredame C."/>
            <person name="Paton I.R."/>
            <person name="Payne W.S."/>
            <person name="Pertea G."/>
            <person name="Prickett D."/>
            <person name="Puiu D."/>
            <person name="Qioa D."/>
            <person name="Raineri E."/>
            <person name="Ruffier M."/>
            <person name="Salzberg S.L."/>
            <person name="Schatz M.C."/>
            <person name="Scheuring C."/>
            <person name="Schmidt C.J."/>
            <person name="Schroeder S."/>
            <person name="Searle S.M."/>
            <person name="Smith E.J."/>
            <person name="Smith J."/>
            <person name="Sonstegard T.S."/>
            <person name="Stadler P.F."/>
            <person name="Tafer H."/>
            <person name="Tu Z.J."/>
            <person name="Van Tassell C.P."/>
            <person name="Vilella A.J."/>
            <person name="Williams K.P."/>
            <person name="Yorke J.A."/>
            <person name="Zhang L."/>
            <person name="Zhang H.B."/>
            <person name="Zhang X."/>
            <person name="Zhang Y."/>
            <person name="Reed K.M."/>
        </authorList>
    </citation>
    <scope>NUCLEOTIDE SEQUENCE [LARGE SCALE GENOMIC DNA]</scope>
</reference>
<dbReference type="GO" id="GO:0018279">
    <property type="term" value="P:protein N-linked glycosylation via asparagine"/>
    <property type="evidence" value="ECO:0007669"/>
    <property type="project" value="TreeGrafter"/>
</dbReference>
<evidence type="ECO:0000256" key="3">
    <source>
        <dbReference type="ARBA" id="ARBA00009561"/>
    </source>
</evidence>
<comment type="subcellular location">
    <subcellularLocation>
        <location evidence="2">Endoplasmic reticulum membrane</location>
        <topology evidence="2">Multi-pass membrane protein</topology>
    </subcellularLocation>
</comment>
<feature type="transmembrane region" description="Helical" evidence="9">
    <location>
        <begin position="80"/>
        <end position="101"/>
    </location>
</feature>
<name>A0A803Y3Y2_MELGA</name>
<comment type="function">
    <text evidence="1">Subunit of the oligosaccharyl transferase (OST) complex that catalyzes the initial transfer of a defined glycan (Glc(3)Man(9)GlcNAc(2) in eukaryotes) from the lipid carrier dolichol-pyrophosphate to an asparagine residue within an Asn-X-Ser/Thr consensus motif in nascent polypeptide chains, the first step in protein N-glycosylation. N-glycosylation occurs cotranslationally and the complex associates with the Sec61 complex at the channel-forming translocon complex that mediates protein translocation across the endoplasmic reticulum (ER). All subunits are required for a maximal enzyme activity.</text>
</comment>
<protein>
    <submittedName>
        <fullName evidence="10">Uncharacterized protein</fullName>
    </submittedName>
</protein>
<keyword evidence="4 9" id="KW-0812">Transmembrane</keyword>
<evidence type="ECO:0000256" key="9">
    <source>
        <dbReference type="SAM" id="Phobius"/>
    </source>
</evidence>
<accession>A0A803Y3Y2</accession>
<dbReference type="InterPro" id="IPR021149">
    <property type="entry name" value="OligosaccharylTrfase_OST3/OST6"/>
</dbReference>
<dbReference type="Pfam" id="PF04756">
    <property type="entry name" value="OST3_OST6"/>
    <property type="match status" value="1"/>
</dbReference>
<sequence>MLVINIALLIFILILPFIYLITYLLTSSPWTVLAQYLSSSLSYLSLHSLFPSSSLVCLPTANSCLLCYRSLIFQFSDLSFSLACCPFTLFPFLLNLNIPLLCPQLQNLLAEKVEQLMEWSSRRSVIRMNGDKFRRFVKAPPRNYSVIVMFTALQPQRQCSVCR</sequence>
<proteinExistence type="inferred from homology"/>
<keyword evidence="7 9" id="KW-1133">Transmembrane helix</keyword>
<dbReference type="InParanoid" id="A0A803Y3Y2"/>
<evidence type="ECO:0000256" key="4">
    <source>
        <dbReference type="ARBA" id="ARBA00022692"/>
    </source>
</evidence>
<dbReference type="Ensembl" id="ENSMGAT00000023101.1">
    <property type="protein sequence ID" value="ENSMGAP00000026479.1"/>
    <property type="gene ID" value="ENSMGAG00000022578.1"/>
</dbReference>
<dbReference type="Proteomes" id="UP000001645">
    <property type="component" value="Chromosome 4"/>
</dbReference>
<dbReference type="PANTHER" id="PTHR12692">
    <property type="entry name" value="DOLICHYL-DIPHOSPHOOLIGOSACCHARIDE--PROTEIN GLYCOSYLTRANSFERASE-RELATED"/>
    <property type="match status" value="1"/>
</dbReference>